<dbReference type="EMBL" id="LUCM01011226">
    <property type="protein sequence ID" value="KAA0184260.1"/>
    <property type="molecule type" value="Genomic_DNA"/>
</dbReference>
<feature type="region of interest" description="Disordered" evidence="1">
    <location>
        <begin position="1"/>
        <end position="37"/>
    </location>
</feature>
<accession>A0A8E0VEU3</accession>
<dbReference type="AlphaFoldDB" id="A0A8E0VEU3"/>
<reference evidence="2" key="1">
    <citation type="submission" date="2019-05" db="EMBL/GenBank/DDBJ databases">
        <title>Annotation for the trematode Fasciolopsis buski.</title>
        <authorList>
            <person name="Choi Y.-J."/>
        </authorList>
    </citation>
    <scope>NUCLEOTIDE SEQUENCE</scope>
    <source>
        <strain evidence="2">HT</strain>
        <tissue evidence="2">Whole worm</tissue>
    </source>
</reference>
<proteinExistence type="predicted"/>
<feature type="compositionally biased region" description="Basic and acidic residues" evidence="1">
    <location>
        <begin position="1"/>
        <end position="13"/>
    </location>
</feature>
<dbReference type="OrthoDB" id="26525at2759"/>
<dbReference type="Proteomes" id="UP000728185">
    <property type="component" value="Unassembled WGS sequence"/>
</dbReference>
<evidence type="ECO:0000256" key="1">
    <source>
        <dbReference type="SAM" id="MobiDB-lite"/>
    </source>
</evidence>
<evidence type="ECO:0000313" key="3">
    <source>
        <dbReference type="Proteomes" id="UP000728185"/>
    </source>
</evidence>
<organism evidence="2 3">
    <name type="scientific">Fasciolopsis buskii</name>
    <dbReference type="NCBI Taxonomy" id="27845"/>
    <lineage>
        <taxon>Eukaryota</taxon>
        <taxon>Metazoa</taxon>
        <taxon>Spiralia</taxon>
        <taxon>Lophotrochozoa</taxon>
        <taxon>Platyhelminthes</taxon>
        <taxon>Trematoda</taxon>
        <taxon>Digenea</taxon>
        <taxon>Plagiorchiida</taxon>
        <taxon>Echinostomata</taxon>
        <taxon>Echinostomatoidea</taxon>
        <taxon>Fasciolidae</taxon>
        <taxon>Fasciolopsis</taxon>
    </lineage>
</organism>
<evidence type="ECO:0000313" key="2">
    <source>
        <dbReference type="EMBL" id="KAA0184260.1"/>
    </source>
</evidence>
<gene>
    <name evidence="2" type="ORF">FBUS_09901</name>
</gene>
<keyword evidence="3" id="KW-1185">Reference proteome</keyword>
<protein>
    <submittedName>
        <fullName evidence="2">Uncharacterized protein</fullName>
    </submittedName>
</protein>
<name>A0A8E0VEU3_9TREM</name>
<sequence>MSLQKTPREETKATKGPATTTFDSQEETNKTASDPPTLPCKIEYKLNSLLDFDKPDPNTPIPKDWITLNRRGCIIYSTSSELQEMVFSHFLLVLNMTVQLQLAARKDESLTNKSNAVKLDFILLGENRSQMAWSNLDGSVTPRDKFKRQLVQKNQDSGFLFSPKARPLYLAYIHLFTFPEFCTLKDDQLPLDELIELFTRDVQEDDGKPDSLWNALERSGIDENFQLTGVNQMYLYVTNVSMLTAKQQSY</sequence>
<comment type="caution">
    <text evidence="2">The sequence shown here is derived from an EMBL/GenBank/DDBJ whole genome shotgun (WGS) entry which is preliminary data.</text>
</comment>